<dbReference type="InterPro" id="IPR036942">
    <property type="entry name" value="Beta-barrel_TonB_sf"/>
</dbReference>
<dbReference type="Proteomes" id="UP000053675">
    <property type="component" value="Unassembled WGS sequence"/>
</dbReference>
<evidence type="ECO:0000256" key="5">
    <source>
        <dbReference type="ARBA" id="ARBA00022729"/>
    </source>
</evidence>
<evidence type="ECO:0000256" key="11">
    <source>
        <dbReference type="RuleBase" id="RU003357"/>
    </source>
</evidence>
<dbReference type="InterPro" id="IPR000531">
    <property type="entry name" value="Beta-barrel_TonB"/>
</dbReference>
<keyword evidence="5 12" id="KW-0732">Signal</keyword>
<feature type="domain" description="TonB-dependent receptor-like beta-barrel" evidence="13">
    <location>
        <begin position="256"/>
        <end position="615"/>
    </location>
</feature>
<feature type="chain" id="PRO_5001783069" evidence="12">
    <location>
        <begin position="26"/>
        <end position="642"/>
    </location>
</feature>
<proteinExistence type="inferred from homology"/>
<keyword evidence="3 10" id="KW-1134">Transmembrane beta strand</keyword>
<dbReference type="GO" id="GO:0044718">
    <property type="term" value="P:siderophore transmembrane transport"/>
    <property type="evidence" value="ECO:0007669"/>
    <property type="project" value="TreeGrafter"/>
</dbReference>
<keyword evidence="8 10" id="KW-0472">Membrane</keyword>
<keyword evidence="2 10" id="KW-0813">Transport</keyword>
<dbReference type="InterPro" id="IPR037066">
    <property type="entry name" value="Plug_dom_sf"/>
</dbReference>
<keyword evidence="6" id="KW-0406">Ion transport</keyword>
<dbReference type="eggNOG" id="COG4771">
    <property type="taxonomic scope" value="Bacteria"/>
</dbReference>
<evidence type="ECO:0000256" key="1">
    <source>
        <dbReference type="ARBA" id="ARBA00004571"/>
    </source>
</evidence>
<dbReference type="OrthoDB" id="9796221at2"/>
<dbReference type="Gene3D" id="2.170.130.10">
    <property type="entry name" value="TonB-dependent receptor, plug domain"/>
    <property type="match status" value="1"/>
</dbReference>
<keyword evidence="7 11" id="KW-0798">TonB box</keyword>
<evidence type="ECO:0000256" key="4">
    <source>
        <dbReference type="ARBA" id="ARBA00022692"/>
    </source>
</evidence>
<evidence type="ECO:0000256" key="10">
    <source>
        <dbReference type="PROSITE-ProRule" id="PRU01360"/>
    </source>
</evidence>
<evidence type="ECO:0000256" key="7">
    <source>
        <dbReference type="ARBA" id="ARBA00023077"/>
    </source>
</evidence>
<dbReference type="EMBL" id="JMQM01000001">
    <property type="protein sequence ID" value="KFB09589.1"/>
    <property type="molecule type" value="Genomic_DNA"/>
</dbReference>
<evidence type="ECO:0000259" key="14">
    <source>
        <dbReference type="Pfam" id="PF07715"/>
    </source>
</evidence>
<dbReference type="PANTHER" id="PTHR30069">
    <property type="entry name" value="TONB-DEPENDENT OUTER MEMBRANE RECEPTOR"/>
    <property type="match status" value="1"/>
</dbReference>
<keyword evidence="16" id="KW-1185">Reference proteome</keyword>
<evidence type="ECO:0000256" key="2">
    <source>
        <dbReference type="ARBA" id="ARBA00022448"/>
    </source>
</evidence>
<dbReference type="InterPro" id="IPR039426">
    <property type="entry name" value="TonB-dep_rcpt-like"/>
</dbReference>
<dbReference type="PATRIC" id="fig|472175.3.peg.627"/>
<evidence type="ECO:0000259" key="13">
    <source>
        <dbReference type="Pfam" id="PF00593"/>
    </source>
</evidence>
<keyword evidence="9 10" id="KW-0998">Cell outer membrane</keyword>
<accession>A0A084U9F3</accession>
<organism evidence="15 16">
    <name type="scientific">Nitratireductor basaltis</name>
    <dbReference type="NCBI Taxonomy" id="472175"/>
    <lineage>
        <taxon>Bacteria</taxon>
        <taxon>Pseudomonadati</taxon>
        <taxon>Pseudomonadota</taxon>
        <taxon>Alphaproteobacteria</taxon>
        <taxon>Hyphomicrobiales</taxon>
        <taxon>Phyllobacteriaceae</taxon>
        <taxon>Nitratireductor</taxon>
    </lineage>
</organism>
<evidence type="ECO:0000256" key="3">
    <source>
        <dbReference type="ARBA" id="ARBA00022452"/>
    </source>
</evidence>
<evidence type="ECO:0000256" key="12">
    <source>
        <dbReference type="SAM" id="SignalP"/>
    </source>
</evidence>
<keyword evidence="15" id="KW-0675">Receptor</keyword>
<dbReference type="Gene3D" id="2.40.170.20">
    <property type="entry name" value="TonB-dependent receptor, beta-barrel domain"/>
    <property type="match status" value="1"/>
</dbReference>
<evidence type="ECO:0000313" key="15">
    <source>
        <dbReference type="EMBL" id="KFB09589.1"/>
    </source>
</evidence>
<dbReference type="Pfam" id="PF07715">
    <property type="entry name" value="Plug"/>
    <property type="match status" value="1"/>
</dbReference>
<sequence>MKPANITRLALAVASASVVSGSAVAQAQDEPYLLEQLVVTAAGIGVDPLTAPASVSVVTAQDLETQGITSLGEALRNVPGVATIGSAGGEDISVRGLPAEYTLILVDGKRLNTRPSRTNGTGGVDPFHLPPVSSIDRIEVVRGPMSSLHGSDAMGGVINIITKSAAERWSGSITVESTFPQDEKDSAHRQLSFYATGPIMPEVLGLQIWGRGSDRSASEREGGPGEQQIKDLRGRVTLAPNDAHEFTAELGYTGIESDPRLNDRLNGGLGYEGSLAGWDVDADLFYEHAGRETEGSLRHPEISNTVLDAKASRGFEWLGHHDLTLGGQYTHSSLSDHNPGLGDDVHHEFSNSQFAAYGENIWEVSPDFSLTFGTRFIHDERFGSKLTPRVYALWEFADGVFLSGGVSSGYRTPELRQFVEDYYYTTKRGAAVIRSNPDLLPEESITYEAGLRFERGDSRFSVTGFQTDFKNHIESFDTGETIVVGNTEYELYEYYNVGEARIRGVELTAAHAFTPDIRASLSYTYTQSERLTGLLAGEPLSATPLHSASLRLDWATPVEGLDLWGEVRYSEESVAVSSTSRGSSITHYDPYTTLDLGAVYAFNENVTFKASVQNVTNAEITDEEHGRLQNGRTFWAALTTEF</sequence>
<reference evidence="15 16" key="1">
    <citation type="submission" date="2014-05" db="EMBL/GenBank/DDBJ databases">
        <title>Draft Genome Sequence of Nitratireductor basaltis Strain UMTGB225, A Marine Bacterium Isolated from Green Barrel Tunicate.</title>
        <authorList>
            <person name="Gan H.Y."/>
        </authorList>
    </citation>
    <scope>NUCLEOTIDE SEQUENCE [LARGE SCALE GENOMIC DNA]</scope>
    <source>
        <strain evidence="15 16">UMTGB225</strain>
    </source>
</reference>
<gene>
    <name evidence="15" type="ORF">EL18_00605</name>
</gene>
<evidence type="ECO:0000256" key="8">
    <source>
        <dbReference type="ARBA" id="ARBA00023136"/>
    </source>
</evidence>
<comment type="similarity">
    <text evidence="10 11">Belongs to the TonB-dependent receptor family.</text>
</comment>
<evidence type="ECO:0000256" key="9">
    <source>
        <dbReference type="ARBA" id="ARBA00023237"/>
    </source>
</evidence>
<feature type="signal peptide" evidence="12">
    <location>
        <begin position="1"/>
        <end position="25"/>
    </location>
</feature>
<name>A0A084U9F3_9HYPH</name>
<dbReference type="PROSITE" id="PS52016">
    <property type="entry name" value="TONB_DEPENDENT_REC_3"/>
    <property type="match status" value="1"/>
</dbReference>
<dbReference type="CDD" id="cd01347">
    <property type="entry name" value="ligand_gated_channel"/>
    <property type="match status" value="1"/>
</dbReference>
<dbReference type="GO" id="GO:0015344">
    <property type="term" value="F:siderophore uptake transmembrane transporter activity"/>
    <property type="evidence" value="ECO:0007669"/>
    <property type="project" value="TreeGrafter"/>
</dbReference>
<dbReference type="PANTHER" id="PTHR30069:SF53">
    <property type="entry name" value="COLICIN I RECEPTOR-RELATED"/>
    <property type="match status" value="1"/>
</dbReference>
<evidence type="ECO:0000313" key="16">
    <source>
        <dbReference type="Proteomes" id="UP000053675"/>
    </source>
</evidence>
<dbReference type="Pfam" id="PF00593">
    <property type="entry name" value="TonB_dep_Rec_b-barrel"/>
    <property type="match status" value="1"/>
</dbReference>
<dbReference type="InterPro" id="IPR012910">
    <property type="entry name" value="Plug_dom"/>
</dbReference>
<dbReference type="AlphaFoldDB" id="A0A084U9F3"/>
<dbReference type="SUPFAM" id="SSF56935">
    <property type="entry name" value="Porins"/>
    <property type="match status" value="1"/>
</dbReference>
<dbReference type="RefSeq" id="WP_036479648.1">
    <property type="nucleotide sequence ID" value="NZ_JMQM01000001.1"/>
</dbReference>
<protein>
    <submittedName>
        <fullName evidence="15">TonB-dependent receptor, plug</fullName>
    </submittedName>
</protein>
<dbReference type="GO" id="GO:0009279">
    <property type="term" value="C:cell outer membrane"/>
    <property type="evidence" value="ECO:0007669"/>
    <property type="project" value="UniProtKB-SubCell"/>
</dbReference>
<comment type="subcellular location">
    <subcellularLocation>
        <location evidence="1 10">Cell outer membrane</location>
        <topology evidence="1 10">Multi-pass membrane protein</topology>
    </subcellularLocation>
</comment>
<keyword evidence="4 10" id="KW-0812">Transmembrane</keyword>
<feature type="domain" description="TonB-dependent receptor plug" evidence="14">
    <location>
        <begin position="50"/>
        <end position="157"/>
    </location>
</feature>
<comment type="caution">
    <text evidence="15">The sequence shown here is derived from an EMBL/GenBank/DDBJ whole genome shotgun (WGS) entry which is preliminary data.</text>
</comment>
<dbReference type="STRING" id="472175.EL18_00605"/>
<evidence type="ECO:0000256" key="6">
    <source>
        <dbReference type="ARBA" id="ARBA00023065"/>
    </source>
</evidence>